<dbReference type="EMBL" id="FNQC01000007">
    <property type="protein sequence ID" value="SDZ18213.1"/>
    <property type="molecule type" value="Genomic_DNA"/>
</dbReference>
<feature type="domain" description="Smf/DprA SLOG" evidence="2">
    <location>
        <begin position="85"/>
        <end position="293"/>
    </location>
</feature>
<dbReference type="InterPro" id="IPR003488">
    <property type="entry name" value="DprA"/>
</dbReference>
<dbReference type="SUPFAM" id="SSF47781">
    <property type="entry name" value="RuvA domain 2-like"/>
    <property type="match status" value="1"/>
</dbReference>
<dbReference type="RefSeq" id="WP_019597675.1">
    <property type="nucleotide sequence ID" value="NZ_FNQC01000007.1"/>
</dbReference>
<reference evidence="4 5" key="1">
    <citation type="submission" date="2016-10" db="EMBL/GenBank/DDBJ databases">
        <authorList>
            <person name="Varghese N."/>
            <person name="Submissions S."/>
        </authorList>
    </citation>
    <scope>NUCLEOTIDE SEQUENCE [LARGE SCALE GENOMIC DNA]</scope>
    <source>
        <strain evidence="4 5">DSM 17997</strain>
    </source>
</reference>
<dbReference type="InterPro" id="IPR057666">
    <property type="entry name" value="DrpA_SLOG"/>
</dbReference>
<proteinExistence type="inferred from homology"/>
<dbReference type="Gene3D" id="1.10.10.10">
    <property type="entry name" value="Winged helix-like DNA-binding domain superfamily/Winged helix DNA-binding domain"/>
    <property type="match status" value="1"/>
</dbReference>
<gene>
    <name evidence="4" type="ORF">SAMN05444412_10769</name>
</gene>
<dbReference type="Pfam" id="PF02481">
    <property type="entry name" value="DNA_processg_A"/>
    <property type="match status" value="1"/>
</dbReference>
<dbReference type="Pfam" id="PF17782">
    <property type="entry name" value="WHD_DprA"/>
    <property type="match status" value="1"/>
</dbReference>
<comment type="similarity">
    <text evidence="1">Belongs to the DprA/Smf family.</text>
</comment>
<name>A0A1H3QY95_9BACT</name>
<evidence type="ECO:0000259" key="3">
    <source>
        <dbReference type="Pfam" id="PF17782"/>
    </source>
</evidence>
<dbReference type="Gene3D" id="3.40.50.450">
    <property type="match status" value="1"/>
</dbReference>
<organism evidence="4 5">
    <name type="scientific">Rhodonellum ikkaensis</name>
    <dbReference type="NCBI Taxonomy" id="336829"/>
    <lineage>
        <taxon>Bacteria</taxon>
        <taxon>Pseudomonadati</taxon>
        <taxon>Bacteroidota</taxon>
        <taxon>Cytophagia</taxon>
        <taxon>Cytophagales</taxon>
        <taxon>Cytophagaceae</taxon>
        <taxon>Rhodonellum</taxon>
    </lineage>
</organism>
<evidence type="ECO:0000259" key="2">
    <source>
        <dbReference type="Pfam" id="PF02481"/>
    </source>
</evidence>
<dbReference type="PANTHER" id="PTHR43022:SF1">
    <property type="entry name" value="PROTEIN SMF"/>
    <property type="match status" value="1"/>
</dbReference>
<dbReference type="PANTHER" id="PTHR43022">
    <property type="entry name" value="PROTEIN SMF"/>
    <property type="match status" value="1"/>
</dbReference>
<comment type="caution">
    <text evidence="4">The sequence shown here is derived from an EMBL/GenBank/DDBJ whole genome shotgun (WGS) entry which is preliminary data.</text>
</comment>
<keyword evidence="5" id="KW-1185">Reference proteome</keyword>
<evidence type="ECO:0000313" key="5">
    <source>
        <dbReference type="Proteomes" id="UP000199663"/>
    </source>
</evidence>
<dbReference type="InterPro" id="IPR010994">
    <property type="entry name" value="RuvA_2-like"/>
</dbReference>
<sequence length="373" mass="41111">MPNPQNETQLYQIALSLIPKIGPATYRNIIAYSGSASSFFNLPAGKASKIPRIGAKLAEIVKNKNQYLREAEEILNNCHKKNIRVLTLQDPDFPSRLKALEDSPLVLFIKGNAALNPARAIGIVGTRQASEYGKNITRKIIEDLIPYQPTIISGLAYGIDIEAHKAALQYDLPTIGILGSSVDNIYPSIHKNTAMSMLENGGLLSEFQPGSEMHPGNFPKRNRIISGLSDALIVVEAAKKGGALITAEIAYSYNKEVFAVPGNLQSIYSEGCNNLIRSMKASIFTGVKDLEEALSWSKENPLESRETKIQSWESFPIEEQQILGLLQQKKEMEIDQLSLQLEMSISILASKLLGLEFEGIIKSLPGKKYRLIL</sequence>
<dbReference type="InterPro" id="IPR036388">
    <property type="entry name" value="WH-like_DNA-bd_sf"/>
</dbReference>
<protein>
    <submittedName>
        <fullName evidence="4">DNA processing protein</fullName>
    </submittedName>
</protein>
<feature type="domain" description="DprA winged helix" evidence="3">
    <location>
        <begin position="318"/>
        <end position="367"/>
    </location>
</feature>
<dbReference type="NCBIfam" id="TIGR00732">
    <property type="entry name" value="dprA"/>
    <property type="match status" value="1"/>
</dbReference>
<dbReference type="SUPFAM" id="SSF102405">
    <property type="entry name" value="MCP/YpsA-like"/>
    <property type="match status" value="1"/>
</dbReference>
<evidence type="ECO:0000313" key="4">
    <source>
        <dbReference type="EMBL" id="SDZ18213.1"/>
    </source>
</evidence>
<evidence type="ECO:0000256" key="1">
    <source>
        <dbReference type="ARBA" id="ARBA00006525"/>
    </source>
</evidence>
<accession>A0A1H3QY95</accession>
<dbReference type="Proteomes" id="UP000199663">
    <property type="component" value="Unassembled WGS sequence"/>
</dbReference>
<dbReference type="InterPro" id="IPR041614">
    <property type="entry name" value="DprA_WH"/>
</dbReference>